<feature type="transmembrane region" description="Helical" evidence="1">
    <location>
        <begin position="228"/>
        <end position="249"/>
    </location>
</feature>
<reference evidence="2 3" key="1">
    <citation type="submission" date="2018-06" db="EMBL/GenBank/DDBJ databases">
        <title>Genomic Encyclopedia of Archaeal and Bacterial Type Strains, Phase II (KMG-II): from individual species to whole genera.</title>
        <authorList>
            <person name="Goeker M."/>
        </authorList>
    </citation>
    <scope>NUCLEOTIDE SEQUENCE [LARGE SCALE GENOMIC DNA]</scope>
    <source>
        <strain evidence="2 3">DSM 15361</strain>
    </source>
</reference>
<dbReference type="Proteomes" id="UP000249542">
    <property type="component" value="Unassembled WGS sequence"/>
</dbReference>
<keyword evidence="3" id="KW-1185">Reference proteome</keyword>
<dbReference type="EMBL" id="QKYV01000001">
    <property type="protein sequence ID" value="PZW43885.1"/>
    <property type="molecule type" value="Genomic_DNA"/>
</dbReference>
<evidence type="ECO:0000313" key="3">
    <source>
        <dbReference type="Proteomes" id="UP000249542"/>
    </source>
</evidence>
<feature type="transmembrane region" description="Helical" evidence="1">
    <location>
        <begin position="88"/>
        <end position="106"/>
    </location>
</feature>
<proteinExistence type="predicted"/>
<evidence type="ECO:0008006" key="4">
    <source>
        <dbReference type="Google" id="ProtNLM"/>
    </source>
</evidence>
<feature type="transmembrane region" description="Helical" evidence="1">
    <location>
        <begin position="112"/>
        <end position="128"/>
    </location>
</feature>
<dbReference type="PANTHER" id="PTHR33802">
    <property type="entry name" value="SI:CH211-161H7.5-RELATED"/>
    <property type="match status" value="1"/>
</dbReference>
<name>A0A2W7IFI8_9FLAO</name>
<protein>
    <recommendedName>
        <fullName evidence="4">TspO/MBR related protein</fullName>
    </recommendedName>
</protein>
<feature type="transmembrane region" description="Helical" evidence="1">
    <location>
        <begin position="181"/>
        <end position="200"/>
    </location>
</feature>
<feature type="transmembrane region" description="Helical" evidence="1">
    <location>
        <begin position="149"/>
        <end position="169"/>
    </location>
</feature>
<evidence type="ECO:0000313" key="2">
    <source>
        <dbReference type="EMBL" id="PZW43885.1"/>
    </source>
</evidence>
<keyword evidence="1" id="KW-1133">Transmembrane helix</keyword>
<feature type="transmembrane region" description="Helical" evidence="1">
    <location>
        <begin position="207"/>
        <end position="222"/>
    </location>
</feature>
<organism evidence="2 3">
    <name type="scientific">Mesonia algae</name>
    <dbReference type="NCBI Taxonomy" id="213248"/>
    <lineage>
        <taxon>Bacteria</taxon>
        <taxon>Pseudomonadati</taxon>
        <taxon>Bacteroidota</taxon>
        <taxon>Flavobacteriia</taxon>
        <taxon>Flavobacteriales</taxon>
        <taxon>Flavobacteriaceae</taxon>
        <taxon>Mesonia</taxon>
    </lineage>
</organism>
<dbReference type="PANTHER" id="PTHR33802:SF1">
    <property type="entry name" value="XK-RELATED PROTEIN"/>
    <property type="match status" value="1"/>
</dbReference>
<feature type="transmembrane region" description="Helical" evidence="1">
    <location>
        <begin position="50"/>
        <end position="68"/>
    </location>
</feature>
<gene>
    <name evidence="2" type="ORF">LX95_00213</name>
</gene>
<accession>A0A2W7IFI8</accession>
<dbReference type="Gene3D" id="1.20.1260.100">
    <property type="entry name" value="TspO/MBR protein"/>
    <property type="match status" value="1"/>
</dbReference>
<keyword evidence="1" id="KW-0812">Transmembrane</keyword>
<sequence length="264" mass="30235">MKPKLLAILNFISVLITLFVSYYTQAIQLNGNTMGSLSDEYYNLFTPAGYAFAIWGVIYLGLLAFSGYQIYQTFGPKNDLKFLQQTSLWFVIANLANAAWVIVWLYEYTGLSIFFMLLILFSLIKIILNTNMERWDAPLKIIAFSWWPICFYAGWVAVATIANISAYLAKIGWDGAIFTEIQWTIIMIIVATFLNIIIIYTRNMREFAAVGIWALFAIYMRHNSEENLIAYIALGGAILIGLNIAYHGFVNRKQNPMYRLINKK</sequence>
<keyword evidence="1" id="KW-0472">Membrane</keyword>
<dbReference type="InterPro" id="IPR038330">
    <property type="entry name" value="TspO/MBR-related_sf"/>
</dbReference>
<evidence type="ECO:0000256" key="1">
    <source>
        <dbReference type="SAM" id="Phobius"/>
    </source>
</evidence>
<comment type="caution">
    <text evidence="2">The sequence shown here is derived from an EMBL/GenBank/DDBJ whole genome shotgun (WGS) entry which is preliminary data.</text>
</comment>
<dbReference type="RefSeq" id="WP_111539571.1">
    <property type="nucleotide sequence ID" value="NZ_QKYV01000001.1"/>
</dbReference>
<dbReference type="AlphaFoldDB" id="A0A2W7IFI8"/>